<dbReference type="NCBIfam" id="TIGR01356">
    <property type="entry name" value="aroA"/>
    <property type="match status" value="1"/>
</dbReference>
<evidence type="ECO:0000256" key="5">
    <source>
        <dbReference type="ARBA" id="ARBA00023141"/>
    </source>
</evidence>
<comment type="pathway">
    <text evidence="1 7">Metabolic intermediate biosynthesis; chorismate biosynthesis; chorismate from D-erythrose 4-phosphate and phosphoenolpyruvate: step 6/7.</text>
</comment>
<dbReference type="Proteomes" id="UP000095200">
    <property type="component" value="Unassembled WGS sequence"/>
</dbReference>
<dbReference type="RefSeq" id="WP_069857990.1">
    <property type="nucleotide sequence ID" value="NZ_BDFE01000015.1"/>
</dbReference>
<feature type="binding site" evidence="7">
    <location>
        <position position="160"/>
    </location>
    <ligand>
        <name>phosphoenolpyruvate</name>
        <dbReference type="ChEBI" id="CHEBI:58702"/>
    </ligand>
</feature>
<feature type="domain" description="Enolpyruvate transferase" evidence="8">
    <location>
        <begin position="229"/>
        <end position="429"/>
    </location>
</feature>
<dbReference type="SUPFAM" id="SSF55205">
    <property type="entry name" value="EPT/RTPC-like"/>
    <property type="match status" value="1"/>
</dbReference>
<dbReference type="STRING" id="1592317.DPF_1162"/>
<comment type="caution">
    <text evidence="9">The sequence shown here is derived from an EMBL/GenBank/DDBJ whole genome shotgun (WGS) entry which is preliminary data.</text>
</comment>
<dbReference type="EC" id="2.5.1.19" evidence="7"/>
<comment type="caution">
    <text evidence="7">Lacks conserved residue(s) required for the propagation of feature annotation.</text>
</comment>
<dbReference type="Pfam" id="PF00275">
    <property type="entry name" value="EPSP_synthase"/>
    <property type="match status" value="2"/>
</dbReference>
<feature type="binding site" evidence="7">
    <location>
        <position position="13"/>
    </location>
    <ligand>
        <name>3-phosphoshikimate</name>
        <dbReference type="ChEBI" id="CHEBI:145989"/>
    </ligand>
</feature>
<gene>
    <name evidence="7" type="primary">aroA</name>
    <name evidence="9" type="ORF">DPF_1162</name>
</gene>
<feature type="binding site" evidence="7">
    <location>
        <position position="349"/>
    </location>
    <ligand>
        <name>3-phosphoshikimate</name>
        <dbReference type="ChEBI" id="CHEBI:145989"/>
    </ligand>
</feature>
<dbReference type="UniPathway" id="UPA00053">
    <property type="reaction ID" value="UER00089"/>
</dbReference>
<evidence type="ECO:0000256" key="1">
    <source>
        <dbReference type="ARBA" id="ARBA00004811"/>
    </source>
</evidence>
<evidence type="ECO:0000256" key="2">
    <source>
        <dbReference type="ARBA" id="ARBA00009948"/>
    </source>
</evidence>
<dbReference type="InterPro" id="IPR013792">
    <property type="entry name" value="RNA3'P_cycl/enolpyr_Trfase_a/b"/>
</dbReference>
<protein>
    <recommendedName>
        <fullName evidence="7">3-phosphoshikimate 1-carboxyvinyltransferase</fullName>
        <ecNumber evidence="7">2.5.1.19</ecNumber>
    </recommendedName>
    <alternativeName>
        <fullName evidence="7">5-enolpyruvylshikimate-3-phosphate synthase</fullName>
        <shortName evidence="7">EPSP synthase</shortName>
        <shortName evidence="7">EPSPS</shortName>
    </alternativeName>
</protein>
<reference evidence="10" key="1">
    <citation type="submission" date="2016-06" db="EMBL/GenBank/DDBJ databases">
        <title>Draft genome sequence of Desulfoplanes formicivorans strain Pf12B.</title>
        <authorList>
            <person name="Watanabe M."/>
            <person name="Kojima H."/>
            <person name="Fukui M."/>
        </authorList>
    </citation>
    <scope>NUCLEOTIDE SEQUENCE [LARGE SCALE GENOMIC DNA]</scope>
    <source>
        <strain evidence="10">Pf12B</strain>
    </source>
</reference>
<feature type="binding site" evidence="7">
    <location>
        <position position="12"/>
    </location>
    <ligand>
        <name>phosphoenolpyruvate</name>
        <dbReference type="ChEBI" id="CHEBI:58702"/>
    </ligand>
</feature>
<dbReference type="InterPro" id="IPR001986">
    <property type="entry name" value="Enolpyruvate_Tfrase_dom"/>
</dbReference>
<dbReference type="CDD" id="cd01556">
    <property type="entry name" value="EPSP_synthase"/>
    <property type="match status" value="1"/>
</dbReference>
<feature type="binding site" evidence="7">
    <location>
        <position position="322"/>
    </location>
    <ligand>
        <name>3-phosphoshikimate</name>
        <dbReference type="ChEBI" id="CHEBI:145989"/>
    </ligand>
</feature>
<evidence type="ECO:0000259" key="8">
    <source>
        <dbReference type="Pfam" id="PF00275"/>
    </source>
</evidence>
<keyword evidence="4 7" id="KW-0808">Transferase</keyword>
<dbReference type="PANTHER" id="PTHR21090">
    <property type="entry name" value="AROM/DEHYDROQUINATE SYNTHASE"/>
    <property type="match status" value="1"/>
</dbReference>
<dbReference type="InterPro" id="IPR023193">
    <property type="entry name" value="EPSP_synthase_CS"/>
</dbReference>
<dbReference type="InterPro" id="IPR036968">
    <property type="entry name" value="Enolpyruvate_Tfrase_sf"/>
</dbReference>
<evidence type="ECO:0000313" key="9">
    <source>
        <dbReference type="EMBL" id="GAU08452.1"/>
    </source>
</evidence>
<feature type="binding site" evidence="7">
    <location>
        <position position="187"/>
    </location>
    <ligand>
        <name>3-phosphoshikimate</name>
        <dbReference type="ChEBI" id="CHEBI:145989"/>
    </ligand>
</feature>
<keyword evidence="10" id="KW-1185">Reference proteome</keyword>
<comment type="function">
    <text evidence="7">Catalyzes the transfer of the enolpyruvyl moiety of phosphoenolpyruvate (PEP) to the 5-hydroxyl of shikimate-3-phosphate (S3P) to produce enolpyruvyl shikimate-3-phosphate and inorganic phosphate.</text>
</comment>
<feature type="binding site" evidence="7">
    <location>
        <position position="422"/>
    </location>
    <ligand>
        <name>phosphoenolpyruvate</name>
        <dbReference type="ChEBI" id="CHEBI:58702"/>
    </ligand>
</feature>
<organism evidence="9 10">
    <name type="scientific">Desulfoplanes formicivorans</name>
    <dbReference type="NCBI Taxonomy" id="1592317"/>
    <lineage>
        <taxon>Bacteria</taxon>
        <taxon>Pseudomonadati</taxon>
        <taxon>Thermodesulfobacteriota</taxon>
        <taxon>Desulfovibrionia</taxon>
        <taxon>Desulfovibrionales</taxon>
        <taxon>Desulfoplanaceae</taxon>
        <taxon>Desulfoplanes</taxon>
    </lineage>
</organism>
<feature type="binding site" evidence="7">
    <location>
        <position position="159"/>
    </location>
    <ligand>
        <name>3-phosphoshikimate</name>
        <dbReference type="ChEBI" id="CHEBI:145989"/>
    </ligand>
</feature>
<dbReference type="PROSITE" id="PS00885">
    <property type="entry name" value="EPSP_SYNTHASE_2"/>
    <property type="match status" value="1"/>
</dbReference>
<dbReference type="GO" id="GO:0009423">
    <property type="term" value="P:chorismate biosynthetic process"/>
    <property type="evidence" value="ECO:0007669"/>
    <property type="project" value="UniProtKB-UniRule"/>
</dbReference>
<dbReference type="GO" id="GO:0008652">
    <property type="term" value="P:amino acid biosynthetic process"/>
    <property type="evidence" value="ECO:0007669"/>
    <property type="project" value="UniProtKB-KW"/>
</dbReference>
<feature type="binding site" evidence="7">
    <location>
        <position position="397"/>
    </location>
    <ligand>
        <name>phosphoenolpyruvate</name>
        <dbReference type="ChEBI" id="CHEBI:58702"/>
    </ligand>
</feature>
<accession>A0A194AEE2</accession>
<evidence type="ECO:0000256" key="3">
    <source>
        <dbReference type="ARBA" id="ARBA00022605"/>
    </source>
</evidence>
<comment type="catalytic activity">
    <reaction evidence="6">
        <text>3-phosphoshikimate + phosphoenolpyruvate = 5-O-(1-carboxyvinyl)-3-phosphoshikimate + phosphate</text>
        <dbReference type="Rhea" id="RHEA:21256"/>
        <dbReference type="ChEBI" id="CHEBI:43474"/>
        <dbReference type="ChEBI" id="CHEBI:57701"/>
        <dbReference type="ChEBI" id="CHEBI:58702"/>
        <dbReference type="ChEBI" id="CHEBI:145989"/>
        <dbReference type="EC" id="2.5.1.19"/>
    </reaction>
    <physiologicalReaction direction="left-to-right" evidence="6">
        <dbReference type="Rhea" id="RHEA:21257"/>
    </physiologicalReaction>
</comment>
<keyword evidence="3 7" id="KW-0028">Amino-acid biosynthesis</keyword>
<dbReference type="GO" id="GO:0005737">
    <property type="term" value="C:cytoplasm"/>
    <property type="evidence" value="ECO:0007669"/>
    <property type="project" value="UniProtKB-SubCell"/>
</dbReference>
<dbReference type="Gene3D" id="3.65.10.10">
    <property type="entry name" value="Enolpyruvate transferase domain"/>
    <property type="match status" value="2"/>
</dbReference>
<sequence length="442" mass="47758">MQTISITAPASKSLSHRALICAALSTSEAVVENVLASDDLARTREGLAALGARFRLSHNAMHVQGVPTRHLPDDTVDLFVGESGTTCRLLAGVLAAFAGTFRMHGAGRMHDRPMTALIQALSQWGVSFTFEDKQGFLPLIARSPGTLGDTIAIDISESSQFLSALLLAAPCAPTSVTISLAGTKVVSWPYVALTLQVMEDFGVHVDVQTKTGNLWESVDWRSLRAVSPESVRFRVKPQQYVMDQNYHVEGDWSNASYFLAAGAVGSLPVRVHGIRPDSMQGDRAILDILQTMGAASVWDAHGCTVFPSRLTGTRVDMSFCPDIVPTVATAACFATGPTEIRGVAHLRFKESDRLQAVASQLRLAGQDVTILDDGLIIHPRPMQAGDMLSLASFSDHRIAMSLSLLECSGRRIVFDDPECVSKSFPDFWDLWARIPKGHVASS</sequence>
<feature type="active site" description="Proton acceptor" evidence="7">
    <location>
        <position position="322"/>
    </location>
</feature>
<feature type="binding site" evidence="7">
    <location>
        <position position="158"/>
    </location>
    <ligand>
        <name>3-phosphoshikimate</name>
        <dbReference type="ChEBI" id="CHEBI:145989"/>
    </ligand>
</feature>
<evidence type="ECO:0000256" key="6">
    <source>
        <dbReference type="ARBA" id="ARBA00044633"/>
    </source>
</evidence>
<keyword evidence="5 7" id="KW-0057">Aromatic amino acid biosynthesis</keyword>
<comment type="similarity">
    <text evidence="2 7">Belongs to the EPSP synthase family.</text>
</comment>
<proteinExistence type="inferred from homology"/>
<comment type="subcellular location">
    <subcellularLocation>
        <location evidence="7">Cytoplasm</location>
    </subcellularLocation>
</comment>
<dbReference type="OrthoDB" id="9809920at2"/>
<evidence type="ECO:0000313" key="10">
    <source>
        <dbReference type="Proteomes" id="UP000095200"/>
    </source>
</evidence>
<dbReference type="PANTHER" id="PTHR21090:SF5">
    <property type="entry name" value="PENTAFUNCTIONAL AROM POLYPEPTIDE"/>
    <property type="match status" value="1"/>
</dbReference>
<comment type="subunit">
    <text evidence="7">Monomer.</text>
</comment>
<feature type="domain" description="Enolpyruvate transferase" evidence="8">
    <location>
        <begin position="5"/>
        <end position="210"/>
    </location>
</feature>
<name>A0A194AEE2_9BACT</name>
<evidence type="ECO:0000256" key="7">
    <source>
        <dbReference type="HAMAP-Rule" id="MF_00210"/>
    </source>
</evidence>
<dbReference type="InterPro" id="IPR006264">
    <property type="entry name" value="EPSP_synthase"/>
</dbReference>
<dbReference type="PIRSF" id="PIRSF000505">
    <property type="entry name" value="EPSPS"/>
    <property type="match status" value="1"/>
</dbReference>
<feature type="binding site" evidence="7">
    <location>
        <position position="17"/>
    </location>
    <ligand>
        <name>3-phosphoshikimate</name>
        <dbReference type="ChEBI" id="CHEBI:145989"/>
    </ligand>
</feature>
<feature type="binding site" evidence="7">
    <location>
        <position position="84"/>
    </location>
    <ligand>
        <name>phosphoenolpyruvate</name>
        <dbReference type="ChEBI" id="CHEBI:58702"/>
    </ligand>
</feature>
<keyword evidence="7" id="KW-0963">Cytoplasm</keyword>
<dbReference type="GO" id="GO:0009073">
    <property type="term" value="P:aromatic amino acid family biosynthetic process"/>
    <property type="evidence" value="ECO:0007669"/>
    <property type="project" value="UniProtKB-KW"/>
</dbReference>
<dbReference type="EMBL" id="BDFE01000015">
    <property type="protein sequence ID" value="GAU08452.1"/>
    <property type="molecule type" value="Genomic_DNA"/>
</dbReference>
<feature type="binding site" evidence="7">
    <location>
        <position position="160"/>
    </location>
    <ligand>
        <name>3-phosphoshikimate</name>
        <dbReference type="ChEBI" id="CHEBI:145989"/>
    </ligand>
</feature>
<feature type="binding site" evidence="7">
    <location>
        <position position="353"/>
    </location>
    <ligand>
        <name>phosphoenolpyruvate</name>
        <dbReference type="ChEBI" id="CHEBI:58702"/>
    </ligand>
</feature>
<feature type="binding site" evidence="7">
    <location>
        <position position="112"/>
    </location>
    <ligand>
        <name>phosphoenolpyruvate</name>
        <dbReference type="ChEBI" id="CHEBI:58702"/>
    </ligand>
</feature>
<dbReference type="HAMAP" id="MF_00210">
    <property type="entry name" value="EPSP_synth"/>
    <property type="match status" value="1"/>
</dbReference>
<feature type="binding site" evidence="7">
    <location>
        <position position="12"/>
    </location>
    <ligand>
        <name>3-phosphoshikimate</name>
        <dbReference type="ChEBI" id="CHEBI:145989"/>
    </ligand>
</feature>
<dbReference type="GO" id="GO:0003866">
    <property type="term" value="F:3-phosphoshikimate 1-carboxyvinyltransferase activity"/>
    <property type="evidence" value="ECO:0007669"/>
    <property type="project" value="UniProtKB-UniRule"/>
</dbReference>
<dbReference type="AlphaFoldDB" id="A0A194AEE2"/>
<evidence type="ECO:0000256" key="4">
    <source>
        <dbReference type="ARBA" id="ARBA00022679"/>
    </source>
</evidence>